<reference evidence="1 2" key="1">
    <citation type="journal article" date="2019" name="Sci. Rep.">
        <title>Orb-weaving spider Araneus ventricosus genome elucidates the spidroin gene catalogue.</title>
        <authorList>
            <person name="Kono N."/>
            <person name="Nakamura H."/>
            <person name="Ohtoshi R."/>
            <person name="Moran D.A.P."/>
            <person name="Shinohara A."/>
            <person name="Yoshida Y."/>
            <person name="Fujiwara M."/>
            <person name="Mori M."/>
            <person name="Tomita M."/>
            <person name="Arakawa K."/>
        </authorList>
    </citation>
    <scope>NUCLEOTIDE SEQUENCE [LARGE SCALE GENOMIC DNA]</scope>
</reference>
<gene>
    <name evidence="1" type="ORF">AVEN_132556_1</name>
</gene>
<name>A0A4Y2L886_ARAVE</name>
<dbReference type="AlphaFoldDB" id="A0A4Y2L886"/>
<sequence>MVSVSSQTGVRAIEMARGLEKWSHLEMRAVIRFLWAKTVSASEGPPRNCPDMLSDGIILCTTMPGSILLAKLKNCRKSSSGKSYTAQIWHPILFPNAYLEQGSFQTLERHFYEARLKKLVLRSDKCIDLVIM</sequence>
<protein>
    <submittedName>
        <fullName evidence="1">Uncharacterized protein</fullName>
    </submittedName>
</protein>
<comment type="caution">
    <text evidence="1">The sequence shown here is derived from an EMBL/GenBank/DDBJ whole genome shotgun (WGS) entry which is preliminary data.</text>
</comment>
<accession>A0A4Y2L886</accession>
<proteinExistence type="predicted"/>
<evidence type="ECO:0000313" key="1">
    <source>
        <dbReference type="EMBL" id="GBN10838.1"/>
    </source>
</evidence>
<dbReference type="OrthoDB" id="6470487at2759"/>
<keyword evidence="2" id="KW-1185">Reference proteome</keyword>
<organism evidence="1 2">
    <name type="scientific">Araneus ventricosus</name>
    <name type="common">Orbweaver spider</name>
    <name type="synonym">Epeira ventricosa</name>
    <dbReference type="NCBI Taxonomy" id="182803"/>
    <lineage>
        <taxon>Eukaryota</taxon>
        <taxon>Metazoa</taxon>
        <taxon>Ecdysozoa</taxon>
        <taxon>Arthropoda</taxon>
        <taxon>Chelicerata</taxon>
        <taxon>Arachnida</taxon>
        <taxon>Araneae</taxon>
        <taxon>Araneomorphae</taxon>
        <taxon>Entelegynae</taxon>
        <taxon>Araneoidea</taxon>
        <taxon>Araneidae</taxon>
        <taxon>Araneus</taxon>
    </lineage>
</organism>
<dbReference type="Proteomes" id="UP000499080">
    <property type="component" value="Unassembled WGS sequence"/>
</dbReference>
<evidence type="ECO:0000313" key="2">
    <source>
        <dbReference type="Proteomes" id="UP000499080"/>
    </source>
</evidence>
<dbReference type="EMBL" id="BGPR01005508">
    <property type="protein sequence ID" value="GBN10838.1"/>
    <property type="molecule type" value="Genomic_DNA"/>
</dbReference>